<evidence type="ECO:0000313" key="2">
    <source>
        <dbReference type="Proteomes" id="UP001058074"/>
    </source>
</evidence>
<protein>
    <submittedName>
        <fullName evidence="1">Uncharacterized protein</fullName>
    </submittedName>
</protein>
<organism evidence="1 2">
    <name type="scientific">Inconstantimicrobium mannanitabidum</name>
    <dbReference type="NCBI Taxonomy" id="1604901"/>
    <lineage>
        <taxon>Bacteria</taxon>
        <taxon>Bacillati</taxon>
        <taxon>Bacillota</taxon>
        <taxon>Clostridia</taxon>
        <taxon>Eubacteriales</taxon>
        <taxon>Clostridiaceae</taxon>
        <taxon>Inconstantimicrobium</taxon>
    </lineage>
</organism>
<accession>A0ACB5RDM2</accession>
<dbReference type="Proteomes" id="UP001058074">
    <property type="component" value="Unassembled WGS sequence"/>
</dbReference>
<gene>
    <name evidence="1" type="ORF">rsdtw13_22570</name>
</gene>
<comment type="caution">
    <text evidence="1">The sequence shown here is derived from an EMBL/GenBank/DDBJ whole genome shotgun (WGS) entry which is preliminary data.</text>
</comment>
<dbReference type="EMBL" id="BROD01000001">
    <property type="protein sequence ID" value="GKX66999.1"/>
    <property type="molecule type" value="Genomic_DNA"/>
</dbReference>
<sequence>MVGEASAQSLRGHDFDGGIGNRWWEAKSGYYWNMIIDSPKKLELFKSSMGARLRIAKDSEATYELFSNSPIPQAIKDWLTKKGIPYTELLD</sequence>
<proteinExistence type="predicted"/>
<evidence type="ECO:0000313" key="1">
    <source>
        <dbReference type="EMBL" id="GKX66999.1"/>
    </source>
</evidence>
<keyword evidence="2" id="KW-1185">Reference proteome</keyword>
<reference evidence="1" key="1">
    <citation type="journal article" date="2025" name="Int. J. Syst. Evol. Microbiol.">
        <title>Inconstantimicrobium mannanitabidum sp. nov., a novel member of the family Clostridiaceae isolated from anoxic soil under the treatment of reductive soil disinfestation.</title>
        <authorList>
            <person name="Ueki A."/>
            <person name="Tonouchi A."/>
            <person name="Honma S."/>
            <person name="Kaku N."/>
            <person name="Ueki K."/>
        </authorList>
    </citation>
    <scope>NUCLEOTIDE SEQUENCE</scope>
    <source>
        <strain evidence="1">TW13</strain>
    </source>
</reference>
<name>A0ACB5RDM2_9CLOT</name>